<protein>
    <submittedName>
        <fullName evidence="5">GNAT family N-acetyltransferase</fullName>
    </submittedName>
</protein>
<dbReference type="Gene3D" id="3.40.630.30">
    <property type="match status" value="1"/>
</dbReference>
<evidence type="ECO:0000313" key="5">
    <source>
        <dbReference type="EMBL" id="UYQ71511.1"/>
    </source>
</evidence>
<evidence type="ECO:0000256" key="2">
    <source>
        <dbReference type="ARBA" id="ARBA00023315"/>
    </source>
</evidence>
<organism evidence="5 6">
    <name type="scientific">Pelagibacterium flavum</name>
    <dbReference type="NCBI Taxonomy" id="2984530"/>
    <lineage>
        <taxon>Bacteria</taxon>
        <taxon>Pseudomonadati</taxon>
        <taxon>Pseudomonadota</taxon>
        <taxon>Alphaproteobacteria</taxon>
        <taxon>Hyphomicrobiales</taxon>
        <taxon>Devosiaceae</taxon>
        <taxon>Pelagibacterium</taxon>
    </lineage>
</organism>
<evidence type="ECO:0000259" key="4">
    <source>
        <dbReference type="PROSITE" id="PS51186"/>
    </source>
</evidence>
<evidence type="ECO:0000256" key="1">
    <source>
        <dbReference type="ARBA" id="ARBA00022679"/>
    </source>
</evidence>
<reference evidence="5" key="1">
    <citation type="submission" date="2022-10" db="EMBL/GenBank/DDBJ databases">
        <title>YIM 151497 complete genome.</title>
        <authorList>
            <person name="Chen X."/>
        </authorList>
    </citation>
    <scope>NUCLEOTIDE SEQUENCE</scope>
    <source>
        <strain evidence="5">YIM 151497</strain>
    </source>
</reference>
<comment type="similarity">
    <text evidence="3">Belongs to the acetyltransferase family. RimJ subfamily.</text>
</comment>
<dbReference type="PANTHER" id="PTHR43792:SF8">
    <property type="entry name" value="[RIBOSOMAL PROTEIN US5]-ALANINE N-ACETYLTRANSFERASE"/>
    <property type="match status" value="1"/>
</dbReference>
<name>A0ABY6ILP0_9HYPH</name>
<dbReference type="RefSeq" id="WP_264225161.1">
    <property type="nucleotide sequence ID" value="NZ_CP107716.1"/>
</dbReference>
<dbReference type="Pfam" id="PF13302">
    <property type="entry name" value="Acetyltransf_3"/>
    <property type="match status" value="1"/>
</dbReference>
<dbReference type="EMBL" id="CP107716">
    <property type="protein sequence ID" value="UYQ71511.1"/>
    <property type="molecule type" value="Genomic_DNA"/>
</dbReference>
<dbReference type="SUPFAM" id="SSF55729">
    <property type="entry name" value="Acyl-CoA N-acyltransferases (Nat)"/>
    <property type="match status" value="1"/>
</dbReference>
<gene>
    <name evidence="5" type="ORF">OF122_15880</name>
</gene>
<keyword evidence="6" id="KW-1185">Reference proteome</keyword>
<evidence type="ECO:0000256" key="3">
    <source>
        <dbReference type="ARBA" id="ARBA00038502"/>
    </source>
</evidence>
<keyword evidence="1" id="KW-0808">Transferase</keyword>
<keyword evidence="2" id="KW-0012">Acyltransferase</keyword>
<feature type="domain" description="N-acetyltransferase" evidence="4">
    <location>
        <begin position="19"/>
        <end position="191"/>
    </location>
</feature>
<dbReference type="InterPro" id="IPR016181">
    <property type="entry name" value="Acyl_CoA_acyltransferase"/>
</dbReference>
<dbReference type="PROSITE" id="PS51186">
    <property type="entry name" value="GNAT"/>
    <property type="match status" value="1"/>
</dbReference>
<dbReference type="InterPro" id="IPR051531">
    <property type="entry name" value="N-acetyltransferase"/>
</dbReference>
<sequence length="198" mass="22732">MFTFAAIRQTTPEIRGDGLMLRSPRQNDYAAWRKLRLDSRTFLTPFEPRWSEAELSARSFAARVRRNRRDALYGAEFSLFIFTQSGRLSTLVGGMTLSNVRRRAFQNVTLGYWMGEQFAGKGIMTRSVALILPFVFDTLNLHRIEAACLPDNTASRRVLTANGFREIGIAENYLQINGEWRDHMLFALTREHYDDLAG</sequence>
<evidence type="ECO:0000313" key="6">
    <source>
        <dbReference type="Proteomes" id="UP001163882"/>
    </source>
</evidence>
<accession>A0ABY6ILP0</accession>
<proteinExistence type="inferred from homology"/>
<dbReference type="PANTHER" id="PTHR43792">
    <property type="entry name" value="GNAT FAMILY, PUTATIVE (AFU_ORTHOLOGUE AFUA_3G00765)-RELATED-RELATED"/>
    <property type="match status" value="1"/>
</dbReference>
<dbReference type="Proteomes" id="UP001163882">
    <property type="component" value="Chromosome"/>
</dbReference>
<dbReference type="InterPro" id="IPR000182">
    <property type="entry name" value="GNAT_dom"/>
</dbReference>